<comment type="caution">
    <text evidence="8">The sequence shown here is derived from an EMBL/GenBank/DDBJ whole genome shotgun (WGS) entry which is preliminary data.</text>
</comment>
<dbReference type="EMBL" id="JAQIZZ010000007">
    <property type="protein sequence ID" value="KAJ5531976.1"/>
    <property type="molecule type" value="Genomic_DNA"/>
</dbReference>
<dbReference type="InterPro" id="IPR001138">
    <property type="entry name" value="Zn2Cys6_DnaBD"/>
</dbReference>
<keyword evidence="5" id="KW-0539">Nucleus</keyword>
<dbReference type="GO" id="GO:0008270">
    <property type="term" value="F:zinc ion binding"/>
    <property type="evidence" value="ECO:0007669"/>
    <property type="project" value="InterPro"/>
</dbReference>
<dbReference type="SUPFAM" id="SSF57701">
    <property type="entry name" value="Zn2/Cys6 DNA-binding domain"/>
    <property type="match status" value="1"/>
</dbReference>
<dbReference type="InterPro" id="IPR021858">
    <property type="entry name" value="Fun_TF"/>
</dbReference>
<evidence type="ECO:0000256" key="4">
    <source>
        <dbReference type="ARBA" id="ARBA00023163"/>
    </source>
</evidence>
<evidence type="ECO:0000256" key="2">
    <source>
        <dbReference type="ARBA" id="ARBA00023015"/>
    </source>
</evidence>
<keyword evidence="9" id="KW-1185">Reference proteome</keyword>
<dbReference type="GO" id="GO:0000981">
    <property type="term" value="F:DNA-binding transcription factor activity, RNA polymerase II-specific"/>
    <property type="evidence" value="ECO:0007669"/>
    <property type="project" value="InterPro"/>
</dbReference>
<keyword evidence="4" id="KW-0804">Transcription</keyword>
<dbReference type="PROSITE" id="PS00463">
    <property type="entry name" value="ZN2_CY6_FUNGAL_1"/>
    <property type="match status" value="1"/>
</dbReference>
<dbReference type="InterPro" id="IPR036864">
    <property type="entry name" value="Zn2-C6_fun-type_DNA-bd_sf"/>
</dbReference>
<dbReference type="PANTHER" id="PTHR37534:SF7">
    <property type="entry name" value="TRANSCRIPTIONAL ACTIVATOR PROTEIN UGA3"/>
    <property type="match status" value="1"/>
</dbReference>
<sequence length="497" mass="55644">MVVKACNRCHAAKEKCTFNGSDQQCSRCRRLKIPCSISRRSGRIGRRPSAKAFPHGQMQVWSVETQDQHSESEASSSKVPSRAPSRGSDASSQSDATEELGTPNNNNMMMLSPERLIACPKKLQTQADALQTVLDVEQFSVIHTPFMLGSSFIPEAQKTVYTILTLSGPTLTEGYLAFLGMMTRHQRSLVLRPQQPDMRKAAKGLQRLRDVTIRNDYDAACTLFLGQTMYVFNVLTAPYSNTAHSIVRSALLSAKSWFPRLVQYPIMESIIMSPMLIDTVECLTHREVPIIRFPDTERVIIDRYAGICATLLPHLYDICECSHLWKNSVLDDSATYTGYYEQLAVIEQRIQDWVPPTPPELYNNFGQHEVLAIVTQANVYRLAALLVIHRLRYPLGMEDETARVLAESIFSAMELFSVSAAEKATAFPMVFPITMAMLEIEGPGEALLDKLSSFTVQATSASRLKGFVKQIRTARETGYEGVWFELVDTQLQVAMPP</sequence>
<evidence type="ECO:0000259" key="7">
    <source>
        <dbReference type="PROSITE" id="PS00463"/>
    </source>
</evidence>
<reference evidence="8 9" key="1">
    <citation type="journal article" date="2023" name="IMA Fungus">
        <title>Comparative genomic study of the Penicillium genus elucidates a diverse pangenome and 15 lateral gene transfer events.</title>
        <authorList>
            <person name="Petersen C."/>
            <person name="Sorensen T."/>
            <person name="Nielsen M.R."/>
            <person name="Sondergaard T.E."/>
            <person name="Sorensen J.L."/>
            <person name="Fitzpatrick D.A."/>
            <person name="Frisvad J.C."/>
            <person name="Nielsen K.L."/>
        </authorList>
    </citation>
    <scope>NUCLEOTIDE SEQUENCE [LARGE SCALE GENOMIC DNA]</scope>
    <source>
        <strain evidence="8 9">IBT 35679</strain>
    </source>
</reference>
<evidence type="ECO:0000313" key="8">
    <source>
        <dbReference type="EMBL" id="KAJ5531976.1"/>
    </source>
</evidence>
<evidence type="ECO:0000256" key="1">
    <source>
        <dbReference type="ARBA" id="ARBA00004123"/>
    </source>
</evidence>
<feature type="region of interest" description="Disordered" evidence="6">
    <location>
        <begin position="63"/>
        <end position="108"/>
    </location>
</feature>
<dbReference type="GO" id="GO:0000976">
    <property type="term" value="F:transcription cis-regulatory region binding"/>
    <property type="evidence" value="ECO:0007669"/>
    <property type="project" value="TreeGrafter"/>
</dbReference>
<dbReference type="Gene3D" id="4.10.240.10">
    <property type="entry name" value="Zn(2)-C6 fungal-type DNA-binding domain"/>
    <property type="match status" value="1"/>
</dbReference>
<evidence type="ECO:0000256" key="6">
    <source>
        <dbReference type="SAM" id="MobiDB-lite"/>
    </source>
</evidence>
<proteinExistence type="predicted"/>
<comment type="subcellular location">
    <subcellularLocation>
        <location evidence="1">Nucleus</location>
    </subcellularLocation>
</comment>
<dbReference type="PANTHER" id="PTHR37534">
    <property type="entry name" value="TRANSCRIPTIONAL ACTIVATOR PROTEIN UGA3"/>
    <property type="match status" value="1"/>
</dbReference>
<evidence type="ECO:0000256" key="3">
    <source>
        <dbReference type="ARBA" id="ARBA00023125"/>
    </source>
</evidence>
<protein>
    <recommendedName>
        <fullName evidence="7">Zn(2)-C6 fungal-type domain-containing protein</fullName>
    </recommendedName>
</protein>
<feature type="domain" description="Zn(2)-C6 fungal-type" evidence="7">
    <location>
        <begin position="5"/>
        <end position="35"/>
    </location>
</feature>
<evidence type="ECO:0000256" key="5">
    <source>
        <dbReference type="ARBA" id="ARBA00023242"/>
    </source>
</evidence>
<dbReference type="Proteomes" id="UP001220324">
    <property type="component" value="Unassembled WGS sequence"/>
</dbReference>
<dbReference type="GO" id="GO:0005634">
    <property type="term" value="C:nucleus"/>
    <property type="evidence" value="ECO:0007669"/>
    <property type="project" value="UniProtKB-SubCell"/>
</dbReference>
<dbReference type="GO" id="GO:0045944">
    <property type="term" value="P:positive regulation of transcription by RNA polymerase II"/>
    <property type="evidence" value="ECO:0007669"/>
    <property type="project" value="TreeGrafter"/>
</dbReference>
<gene>
    <name evidence="8" type="ORF">N7494_008528</name>
</gene>
<dbReference type="CDD" id="cd00067">
    <property type="entry name" value="GAL4"/>
    <property type="match status" value="1"/>
</dbReference>
<dbReference type="AlphaFoldDB" id="A0AAD6CQU9"/>
<keyword evidence="2" id="KW-0805">Transcription regulation</keyword>
<name>A0AAD6CQU9_9EURO</name>
<accession>A0AAD6CQU9</accession>
<keyword evidence="3" id="KW-0238">DNA-binding</keyword>
<dbReference type="Pfam" id="PF11951">
    <property type="entry name" value="Fungal_trans_2"/>
    <property type="match status" value="1"/>
</dbReference>
<organism evidence="8 9">
    <name type="scientific">Penicillium frequentans</name>
    <dbReference type="NCBI Taxonomy" id="3151616"/>
    <lineage>
        <taxon>Eukaryota</taxon>
        <taxon>Fungi</taxon>
        <taxon>Dikarya</taxon>
        <taxon>Ascomycota</taxon>
        <taxon>Pezizomycotina</taxon>
        <taxon>Eurotiomycetes</taxon>
        <taxon>Eurotiomycetidae</taxon>
        <taxon>Eurotiales</taxon>
        <taxon>Aspergillaceae</taxon>
        <taxon>Penicillium</taxon>
    </lineage>
</organism>
<evidence type="ECO:0000313" key="9">
    <source>
        <dbReference type="Proteomes" id="UP001220324"/>
    </source>
</evidence>